<accession>A0A9W8MRI7</accession>
<organism evidence="1 2">
    <name type="scientific">Agrocybe chaxingu</name>
    <dbReference type="NCBI Taxonomy" id="84603"/>
    <lineage>
        <taxon>Eukaryota</taxon>
        <taxon>Fungi</taxon>
        <taxon>Dikarya</taxon>
        <taxon>Basidiomycota</taxon>
        <taxon>Agaricomycotina</taxon>
        <taxon>Agaricomycetes</taxon>
        <taxon>Agaricomycetidae</taxon>
        <taxon>Agaricales</taxon>
        <taxon>Agaricineae</taxon>
        <taxon>Strophariaceae</taxon>
        <taxon>Agrocybe</taxon>
    </lineage>
</organism>
<evidence type="ECO:0000313" key="1">
    <source>
        <dbReference type="EMBL" id="KAJ3493305.1"/>
    </source>
</evidence>
<dbReference type="AlphaFoldDB" id="A0A9W8MRI7"/>
<name>A0A9W8MRI7_9AGAR</name>
<comment type="caution">
    <text evidence="1">The sequence shown here is derived from an EMBL/GenBank/DDBJ whole genome shotgun (WGS) entry which is preliminary data.</text>
</comment>
<protein>
    <submittedName>
        <fullName evidence="1">Uncharacterized protein</fullName>
    </submittedName>
</protein>
<reference evidence="1" key="1">
    <citation type="submission" date="2022-07" db="EMBL/GenBank/DDBJ databases">
        <title>Genome Sequence of Agrocybe chaxingu.</title>
        <authorList>
            <person name="Buettner E."/>
        </authorList>
    </citation>
    <scope>NUCLEOTIDE SEQUENCE</scope>
    <source>
        <strain evidence="1">MP-N11</strain>
    </source>
</reference>
<sequence length="138" mass="14999">MTDYERLATSFYGSLSSPPAAVPTHHLASDLLLAHQPATTTSDPPPRLSSYHLRLRSHASSNPLPRCLAPQHWAKRGHSRPHCQHRRNIDKRVATGVGPLNIDAGATSTSSDTGWNAGVTYHARRPATYAEPMLGQSC</sequence>
<gene>
    <name evidence="1" type="ORF">NLJ89_g11050</name>
</gene>
<proteinExistence type="predicted"/>
<dbReference type="EMBL" id="JANKHO010002296">
    <property type="protein sequence ID" value="KAJ3493305.1"/>
    <property type="molecule type" value="Genomic_DNA"/>
</dbReference>
<dbReference type="Proteomes" id="UP001148786">
    <property type="component" value="Unassembled WGS sequence"/>
</dbReference>
<evidence type="ECO:0000313" key="2">
    <source>
        <dbReference type="Proteomes" id="UP001148786"/>
    </source>
</evidence>
<keyword evidence="2" id="KW-1185">Reference proteome</keyword>